<dbReference type="EMBL" id="ANOG01000613">
    <property type="protein sequence ID" value="EMI18798.1"/>
    <property type="molecule type" value="Genomic_DNA"/>
</dbReference>
<accession>M5RHM8</accession>
<dbReference type="GO" id="GO:0008488">
    <property type="term" value="F:gamma-glutamyl carboxylase activity"/>
    <property type="evidence" value="ECO:0007669"/>
    <property type="project" value="InterPro"/>
</dbReference>
<dbReference type="GO" id="GO:0012505">
    <property type="term" value="C:endomembrane system"/>
    <property type="evidence" value="ECO:0007669"/>
    <property type="project" value="UniProtKB-SubCell"/>
</dbReference>
<keyword evidence="6" id="KW-0456">Lyase</keyword>
<dbReference type="InterPro" id="IPR007782">
    <property type="entry name" value="VKG_COase"/>
</dbReference>
<feature type="compositionally biased region" description="Polar residues" evidence="7">
    <location>
        <begin position="526"/>
        <end position="543"/>
    </location>
</feature>
<keyword evidence="11" id="KW-1185">Reference proteome</keyword>
<evidence type="ECO:0000256" key="7">
    <source>
        <dbReference type="SAM" id="MobiDB-lite"/>
    </source>
</evidence>
<feature type="transmembrane region" description="Helical" evidence="8">
    <location>
        <begin position="38"/>
        <end position="59"/>
    </location>
</feature>
<evidence type="ECO:0000256" key="3">
    <source>
        <dbReference type="ARBA" id="ARBA00022989"/>
    </source>
</evidence>
<comment type="caution">
    <text evidence="10">The sequence shown here is derived from an EMBL/GenBank/DDBJ whole genome shotgun (WGS) entry which is preliminary data.</text>
</comment>
<dbReference type="SMART" id="SM00752">
    <property type="entry name" value="HTTM"/>
    <property type="match status" value="1"/>
</dbReference>
<evidence type="ECO:0000256" key="8">
    <source>
        <dbReference type="SAM" id="Phobius"/>
    </source>
</evidence>
<feature type="domain" description="HTTM-like" evidence="9">
    <location>
        <begin position="35"/>
        <end position="304"/>
    </location>
</feature>
<dbReference type="PATRIC" id="fig|1265738.3.peg.4279"/>
<organism evidence="10 11">
    <name type="scientific">Rhodopirellula maiorica SM1</name>
    <dbReference type="NCBI Taxonomy" id="1265738"/>
    <lineage>
        <taxon>Bacteria</taxon>
        <taxon>Pseudomonadati</taxon>
        <taxon>Planctomycetota</taxon>
        <taxon>Planctomycetia</taxon>
        <taxon>Pirellulales</taxon>
        <taxon>Pirellulaceae</taxon>
        <taxon>Novipirellula</taxon>
    </lineage>
</organism>
<dbReference type="PANTHER" id="PTHR12639:SF7">
    <property type="entry name" value="HTTM DOMAIN-CONTAINING PROTEIN"/>
    <property type="match status" value="1"/>
</dbReference>
<feature type="transmembrane region" description="Helical" evidence="8">
    <location>
        <begin position="145"/>
        <end position="164"/>
    </location>
</feature>
<dbReference type="GO" id="GO:0019842">
    <property type="term" value="F:vitamin binding"/>
    <property type="evidence" value="ECO:0007669"/>
    <property type="project" value="TreeGrafter"/>
</dbReference>
<keyword evidence="10" id="KW-0436">Ligase</keyword>
<dbReference type="PANTHER" id="PTHR12639">
    <property type="entry name" value="VITAMIN K-DEPENDENT GAMMA-CARBOXYLASE"/>
    <property type="match status" value="1"/>
</dbReference>
<evidence type="ECO:0000256" key="2">
    <source>
        <dbReference type="ARBA" id="ARBA00022692"/>
    </source>
</evidence>
<dbReference type="EC" id="6.4.-.-" evidence="10"/>
<feature type="transmembrane region" description="Helical" evidence="8">
    <location>
        <begin position="91"/>
        <end position="114"/>
    </location>
</feature>
<dbReference type="Proteomes" id="UP000011991">
    <property type="component" value="Unassembled WGS sequence"/>
</dbReference>
<evidence type="ECO:0000256" key="1">
    <source>
        <dbReference type="ARBA" id="ARBA00004127"/>
    </source>
</evidence>
<reference evidence="10 11" key="1">
    <citation type="journal article" date="2013" name="Mar. Genomics">
        <title>Expression of sulfatases in Rhodopirellula baltica and the diversity of sulfatases in the genus Rhodopirellula.</title>
        <authorList>
            <person name="Wegner C.E."/>
            <person name="Richter-Heitmann T."/>
            <person name="Klindworth A."/>
            <person name="Klockow C."/>
            <person name="Richter M."/>
            <person name="Achstetter T."/>
            <person name="Glockner F.O."/>
            <person name="Harder J."/>
        </authorList>
    </citation>
    <scope>NUCLEOTIDE SEQUENCE [LARGE SCALE GENOMIC DNA]</scope>
    <source>
        <strain evidence="10 11">SM1</strain>
    </source>
</reference>
<evidence type="ECO:0000256" key="5">
    <source>
        <dbReference type="ARBA" id="ARBA00023157"/>
    </source>
</evidence>
<feature type="region of interest" description="Disordered" evidence="7">
    <location>
        <begin position="518"/>
        <end position="543"/>
    </location>
</feature>
<dbReference type="Pfam" id="PF22777">
    <property type="entry name" value="VKGC_lumenal_dom"/>
    <property type="match status" value="1"/>
</dbReference>
<dbReference type="Pfam" id="PF05090">
    <property type="entry name" value="HTTM"/>
    <property type="match status" value="1"/>
</dbReference>
<comment type="subcellular location">
    <subcellularLocation>
        <location evidence="1">Endomembrane system</location>
        <topology evidence="1">Multi-pass membrane protein</topology>
    </subcellularLocation>
</comment>
<evidence type="ECO:0000256" key="4">
    <source>
        <dbReference type="ARBA" id="ARBA00023136"/>
    </source>
</evidence>
<name>M5RHM8_9BACT</name>
<gene>
    <name evidence="10" type="ORF">RMSM_04273</name>
</gene>
<evidence type="ECO:0000313" key="10">
    <source>
        <dbReference type="EMBL" id="EMI18798.1"/>
    </source>
</evidence>
<proteinExistence type="predicted"/>
<keyword evidence="5" id="KW-1015">Disulfide bond</keyword>
<feature type="transmembrane region" description="Helical" evidence="8">
    <location>
        <begin position="239"/>
        <end position="261"/>
    </location>
</feature>
<dbReference type="InterPro" id="IPR011020">
    <property type="entry name" value="HTTM-like"/>
</dbReference>
<keyword evidence="2 8" id="KW-0812">Transmembrane</keyword>
<sequence>MHLNRLTKLFTINSTESLMTQKSDSAIGRISNRLIQNVPIDFLVVFRIAFGMVMCWWAISSLRNGIPYHNYTAPPLHFTYYGFDWVKPLELSLTIGGVAVDGMSLLYMVFAGLAICIALGLWYRLVTVLFAVGFTYWFMLDKAYYLNHYYLCMLLSLMMPFFPAERACSVGAWIHPDKRSDTTPAWCLWLLRFQIGVPYFFGGIAKLNFDWLRGQPMRTTLSYMTDHPWISRFPFDQEYLVQLVCWGGLIFDLSIVPLLLFRKTRLLGFFLTCVFHISNHHLWNIGIFPWLMIAATTVFFDPGWPRQILHRLRLIKTPKQPDSVRISSFSWKQRFAVSSVCLWIAVQTLVPLRVFVSPGNPSWSEYAHHFSWHMLLRAKVSGVRVYATDPESGRSGVIDLRPYLTQRQLAVVGRDPRMIHQLCLFISEDLASKGHPNVELRALALVALNGRKPQPMIDPTVDLAKQPRNLRYPDWIVDLYEPYRHEAWHYPLEQWESQLDLDLPPQMLVMSQTKPIPNSPGIMASKESTLVGESTKSAQAATH</sequence>
<evidence type="ECO:0000313" key="11">
    <source>
        <dbReference type="Proteomes" id="UP000011991"/>
    </source>
</evidence>
<evidence type="ECO:0000259" key="9">
    <source>
        <dbReference type="SMART" id="SM00752"/>
    </source>
</evidence>
<dbReference type="GO" id="GO:0016874">
    <property type="term" value="F:ligase activity"/>
    <property type="evidence" value="ECO:0007669"/>
    <property type="project" value="UniProtKB-KW"/>
</dbReference>
<keyword evidence="3 8" id="KW-1133">Transmembrane helix</keyword>
<evidence type="ECO:0000256" key="6">
    <source>
        <dbReference type="ARBA" id="ARBA00023239"/>
    </source>
</evidence>
<protein>
    <submittedName>
        <fullName evidence="10">Vitamin K-dependent gamma-carboxylase</fullName>
        <ecNumber evidence="10">6.4.-.-</ecNumber>
    </submittedName>
</protein>
<dbReference type="InterPro" id="IPR053935">
    <property type="entry name" value="VKGC_lumenal_dom"/>
</dbReference>
<feature type="transmembrane region" description="Helical" evidence="8">
    <location>
        <begin position="121"/>
        <end position="139"/>
    </location>
</feature>
<feature type="transmembrane region" description="Helical" evidence="8">
    <location>
        <begin position="185"/>
        <end position="205"/>
    </location>
</feature>
<dbReference type="InterPro" id="IPR053934">
    <property type="entry name" value="HTTM_dom"/>
</dbReference>
<keyword evidence="4 8" id="KW-0472">Membrane</keyword>
<feature type="transmembrane region" description="Helical" evidence="8">
    <location>
        <begin position="282"/>
        <end position="300"/>
    </location>
</feature>
<dbReference type="AlphaFoldDB" id="M5RHM8"/>